<evidence type="ECO:0008006" key="3">
    <source>
        <dbReference type="Google" id="ProtNLM"/>
    </source>
</evidence>
<sequence length="364" mass="40218">MRYRLGRYHDALGDLGRAREMASLEVNVTEQIEILLDEATAFDWMDDYGRSKERLEAAKALATGALPPALSARLTMGAALALHRESREEEAAQEFEMAAARADSLGDEGYETLVVSLMVLGFIYQGLGKLDEAGAALERAIQMCQARGDLLHLATAINNRALLRACLGDNEGMILDLCRLLSISRELGIGKVELVGEFNLGEYLFLMGNLDTAMSHVERAVALERHQRGEEARPVVELLLARLLLYKGDEGKAREIIEAIQRQQAKAAAEGRGGMEMAPSEEVQWSMIDLATRDASGEAWDELEERSARFSVGQEQIEVIEARARALSRRGRDEEARAALARAIDVAGRIPNVMRERLERQRGA</sequence>
<proteinExistence type="predicted"/>
<organism evidence="1 2">
    <name type="scientific">Sorangium cellulosum</name>
    <name type="common">Polyangium cellulosum</name>
    <dbReference type="NCBI Taxonomy" id="56"/>
    <lineage>
        <taxon>Bacteria</taxon>
        <taxon>Pseudomonadati</taxon>
        <taxon>Myxococcota</taxon>
        <taxon>Polyangia</taxon>
        <taxon>Polyangiales</taxon>
        <taxon>Polyangiaceae</taxon>
        <taxon>Sorangium</taxon>
    </lineage>
</organism>
<reference evidence="1 2" key="1">
    <citation type="submission" date="2014-02" db="EMBL/GenBank/DDBJ databases">
        <title>The small core and large imbalanced accessory genome model reveals a collaborative survival strategy of Sorangium cellulosum strains in nature.</title>
        <authorList>
            <person name="Han K."/>
            <person name="Peng R."/>
            <person name="Blom J."/>
            <person name="Li Y.-Z."/>
        </authorList>
    </citation>
    <scope>NUCLEOTIDE SEQUENCE [LARGE SCALE GENOMIC DNA]</scope>
    <source>
        <strain evidence="1 2">So0011-07</strain>
    </source>
</reference>
<dbReference type="EMBL" id="JEMB01002565">
    <property type="protein sequence ID" value="KYF80188.1"/>
    <property type="molecule type" value="Genomic_DNA"/>
</dbReference>
<gene>
    <name evidence="1" type="ORF">BE17_16500</name>
</gene>
<dbReference type="InterPro" id="IPR019734">
    <property type="entry name" value="TPR_rpt"/>
</dbReference>
<evidence type="ECO:0000313" key="2">
    <source>
        <dbReference type="Proteomes" id="UP000075635"/>
    </source>
</evidence>
<protein>
    <recommendedName>
        <fullName evidence="3">MalT-like TPR region domain-containing protein</fullName>
    </recommendedName>
</protein>
<comment type="caution">
    <text evidence="1">The sequence shown here is derived from an EMBL/GenBank/DDBJ whole genome shotgun (WGS) entry which is preliminary data.</text>
</comment>
<dbReference type="AlphaFoldDB" id="A0A150RKE4"/>
<dbReference type="Gene3D" id="1.25.40.10">
    <property type="entry name" value="Tetratricopeptide repeat domain"/>
    <property type="match status" value="1"/>
</dbReference>
<evidence type="ECO:0000313" key="1">
    <source>
        <dbReference type="EMBL" id="KYF80188.1"/>
    </source>
</evidence>
<name>A0A150RKE4_SORCE</name>
<dbReference type="Pfam" id="PF13181">
    <property type="entry name" value="TPR_8"/>
    <property type="match status" value="1"/>
</dbReference>
<dbReference type="SMART" id="SM00028">
    <property type="entry name" value="TPR"/>
    <property type="match status" value="4"/>
</dbReference>
<dbReference type="InterPro" id="IPR011990">
    <property type="entry name" value="TPR-like_helical_dom_sf"/>
</dbReference>
<accession>A0A150RKE4</accession>
<dbReference type="SUPFAM" id="SSF48452">
    <property type="entry name" value="TPR-like"/>
    <property type="match status" value="2"/>
</dbReference>
<dbReference type="Proteomes" id="UP000075635">
    <property type="component" value="Unassembled WGS sequence"/>
</dbReference>